<dbReference type="OrthoDB" id="9804309at2"/>
<dbReference type="SUPFAM" id="SSF143555">
    <property type="entry name" value="FwdE-like"/>
    <property type="match status" value="1"/>
</dbReference>
<dbReference type="PIRSF" id="PIRSF006578">
    <property type="entry name" value="FwdE"/>
    <property type="match status" value="1"/>
</dbReference>
<sequence>MNYKKEWLDYAKKFHGHICPYVALGVKASLLLLSKLNIKRASTEDTINENLLAIVECNNCFLDGVQIATGCTIGNNSLIYLDTGKNSLSIVRRSNFEGLRLYMDSDKVKGYFPKRGLKLFDKVVKQRNANQEEIKEMSALWEETGYKMLEIDNSIFDIKPVKIKPIERAPIFDSLKCDNCSELVMSTKIIEQDGKHYCATCANIEYQALIGRGIQTIQSLFLEV</sequence>
<dbReference type="Pfam" id="PF02663">
    <property type="entry name" value="FmdE"/>
    <property type="match status" value="1"/>
</dbReference>
<keyword evidence="3" id="KW-1185">Reference proteome</keyword>
<dbReference type="InterPro" id="IPR003814">
    <property type="entry name" value="FmdEsu_dom"/>
</dbReference>
<dbReference type="AlphaFoldDB" id="A0A1G6JQ80"/>
<name>A0A1G6JQ80_9BACT</name>
<accession>A0A1G6JQ80</accession>
<evidence type="ECO:0000259" key="1">
    <source>
        <dbReference type="Pfam" id="PF02663"/>
    </source>
</evidence>
<evidence type="ECO:0000313" key="2">
    <source>
        <dbReference type="EMBL" id="SDC20811.1"/>
    </source>
</evidence>
<dbReference type="EMBL" id="FMYU01000003">
    <property type="protein sequence ID" value="SDC20811.1"/>
    <property type="molecule type" value="Genomic_DNA"/>
</dbReference>
<reference evidence="3" key="1">
    <citation type="submission" date="2016-10" db="EMBL/GenBank/DDBJ databases">
        <authorList>
            <person name="Varghese N."/>
            <person name="Submissions S."/>
        </authorList>
    </citation>
    <scope>NUCLEOTIDE SEQUENCE [LARGE SCALE GENOMIC DNA]</scope>
    <source>
        <strain evidence="3">DSM 8415</strain>
    </source>
</reference>
<protein>
    <submittedName>
        <fullName evidence="2">Formylmethanofuran dehydrogenase subunit E</fullName>
    </submittedName>
</protein>
<dbReference type="Proteomes" id="UP000199411">
    <property type="component" value="Unassembled WGS sequence"/>
</dbReference>
<dbReference type="InterPro" id="IPR053194">
    <property type="entry name" value="tRNA_methyltr_O"/>
</dbReference>
<feature type="domain" description="Formylmethanofuran dehydrogenase subunit E" evidence="1">
    <location>
        <begin position="14"/>
        <end position="153"/>
    </location>
</feature>
<dbReference type="InterPro" id="IPR026328">
    <property type="entry name" value="FmdE"/>
</dbReference>
<evidence type="ECO:0000313" key="3">
    <source>
        <dbReference type="Proteomes" id="UP000199411"/>
    </source>
</evidence>
<dbReference type="Gene3D" id="3.30.1330.130">
    <property type="match status" value="1"/>
</dbReference>
<dbReference type="RefSeq" id="WP_092127892.1">
    <property type="nucleotide sequence ID" value="NZ_FMYU01000003.1"/>
</dbReference>
<gene>
    <name evidence="2" type="ORF">SAMN05660835_00453</name>
</gene>
<dbReference type="PANTHER" id="PTHR39418">
    <property type="entry name" value="DEHYDROGENASE-RELATED"/>
    <property type="match status" value="1"/>
</dbReference>
<proteinExistence type="predicted"/>
<organism evidence="2 3">
    <name type="scientific">Desulfurella multipotens</name>
    <dbReference type="NCBI Taxonomy" id="79269"/>
    <lineage>
        <taxon>Bacteria</taxon>
        <taxon>Pseudomonadati</taxon>
        <taxon>Campylobacterota</taxon>
        <taxon>Desulfurellia</taxon>
        <taxon>Desulfurellales</taxon>
        <taxon>Desulfurellaceae</taxon>
        <taxon>Desulfurella</taxon>
    </lineage>
</organism>
<dbReference type="PANTHER" id="PTHR39418:SF1">
    <property type="entry name" value="DEHYDROGENASE"/>
    <property type="match status" value="1"/>
</dbReference>